<proteinExistence type="predicted"/>
<dbReference type="Proteomes" id="UP001196413">
    <property type="component" value="Unassembled WGS sequence"/>
</dbReference>
<evidence type="ECO:0000313" key="1">
    <source>
        <dbReference type="EMBL" id="KAJ1358920.1"/>
    </source>
</evidence>
<reference evidence="1" key="1">
    <citation type="submission" date="2021-06" db="EMBL/GenBank/DDBJ databases">
        <title>Parelaphostrongylus tenuis whole genome reference sequence.</title>
        <authorList>
            <person name="Garwood T.J."/>
            <person name="Larsen P.A."/>
            <person name="Fountain-Jones N.M."/>
            <person name="Garbe J.R."/>
            <person name="Macchietto M.G."/>
            <person name="Kania S.A."/>
            <person name="Gerhold R.W."/>
            <person name="Richards J.E."/>
            <person name="Wolf T.M."/>
        </authorList>
    </citation>
    <scope>NUCLEOTIDE SEQUENCE</scope>
    <source>
        <strain evidence="1">MNPRO001-30</strain>
        <tissue evidence="1">Meninges</tissue>
    </source>
</reference>
<accession>A0AAD5MI07</accession>
<gene>
    <name evidence="1" type="ORF">KIN20_017488</name>
</gene>
<dbReference type="EMBL" id="JAHQIW010003510">
    <property type="protein sequence ID" value="KAJ1358920.1"/>
    <property type="molecule type" value="Genomic_DNA"/>
</dbReference>
<comment type="caution">
    <text evidence="1">The sequence shown here is derived from an EMBL/GenBank/DDBJ whole genome shotgun (WGS) entry which is preliminary data.</text>
</comment>
<name>A0AAD5MI07_PARTN</name>
<dbReference type="AlphaFoldDB" id="A0AAD5MI07"/>
<sequence>MASVDFHVPLVKINGVFSSAQLPAEIISEAGKILVEQSPCNPKVDWLWRSTGHSLFLTNSVTVGFGPTNRDEYDNRSVTQVERLVRGHKSLASPRKKNGTSKTPRVNATYWTLFNLTWTTSSTRSQFGATLTIYSDEQS</sequence>
<keyword evidence="2" id="KW-1185">Reference proteome</keyword>
<protein>
    <submittedName>
        <fullName evidence="1">Uncharacterized protein</fullName>
    </submittedName>
</protein>
<organism evidence="1 2">
    <name type="scientific">Parelaphostrongylus tenuis</name>
    <name type="common">Meningeal worm</name>
    <dbReference type="NCBI Taxonomy" id="148309"/>
    <lineage>
        <taxon>Eukaryota</taxon>
        <taxon>Metazoa</taxon>
        <taxon>Ecdysozoa</taxon>
        <taxon>Nematoda</taxon>
        <taxon>Chromadorea</taxon>
        <taxon>Rhabditida</taxon>
        <taxon>Rhabditina</taxon>
        <taxon>Rhabditomorpha</taxon>
        <taxon>Strongyloidea</taxon>
        <taxon>Metastrongylidae</taxon>
        <taxon>Parelaphostrongylus</taxon>
    </lineage>
</organism>
<evidence type="ECO:0000313" key="2">
    <source>
        <dbReference type="Proteomes" id="UP001196413"/>
    </source>
</evidence>